<gene>
    <name evidence="2" type="ORF">GCM10023333_26460</name>
</gene>
<feature type="domain" description="DUF306" evidence="1">
    <location>
        <begin position="144"/>
        <end position="241"/>
    </location>
</feature>
<dbReference type="Proteomes" id="UP001499988">
    <property type="component" value="Unassembled WGS sequence"/>
</dbReference>
<organism evidence="2 3">
    <name type="scientific">Ferrimonas pelagia</name>
    <dbReference type="NCBI Taxonomy" id="1177826"/>
    <lineage>
        <taxon>Bacteria</taxon>
        <taxon>Pseudomonadati</taxon>
        <taxon>Pseudomonadota</taxon>
        <taxon>Gammaproteobacteria</taxon>
        <taxon>Alteromonadales</taxon>
        <taxon>Ferrimonadaceae</taxon>
        <taxon>Ferrimonas</taxon>
    </lineage>
</organism>
<evidence type="ECO:0000313" key="2">
    <source>
        <dbReference type="EMBL" id="GAA4891865.1"/>
    </source>
</evidence>
<dbReference type="InterPro" id="IPR038670">
    <property type="entry name" value="HslJ-like_sf"/>
</dbReference>
<feature type="domain" description="DUF306" evidence="1">
    <location>
        <begin position="29"/>
        <end position="121"/>
    </location>
</feature>
<dbReference type="InterPro" id="IPR053147">
    <property type="entry name" value="Hsp_HslJ-like"/>
</dbReference>
<dbReference type="PANTHER" id="PTHR35535:SF1">
    <property type="entry name" value="HEAT SHOCK PROTEIN HSLJ"/>
    <property type="match status" value="1"/>
</dbReference>
<dbReference type="Pfam" id="PF03724">
    <property type="entry name" value="META"/>
    <property type="match status" value="2"/>
</dbReference>
<name>A0ABP9F287_9GAMM</name>
<evidence type="ECO:0000259" key="1">
    <source>
        <dbReference type="Pfam" id="PF03724"/>
    </source>
</evidence>
<dbReference type="PANTHER" id="PTHR35535">
    <property type="entry name" value="HEAT SHOCK PROTEIN HSLJ"/>
    <property type="match status" value="1"/>
</dbReference>
<evidence type="ECO:0000313" key="3">
    <source>
        <dbReference type="Proteomes" id="UP001499988"/>
    </source>
</evidence>
<protein>
    <recommendedName>
        <fullName evidence="1">DUF306 domain-containing protein</fullName>
    </recommendedName>
</protein>
<proteinExistence type="predicted"/>
<dbReference type="Gene3D" id="2.40.128.270">
    <property type="match status" value="2"/>
</dbReference>
<sequence length="253" mass="27413">MISAAMAASMLTGCVLTGEGEPEGPSPFDGQWTIGEINGEALLPLPRQAAPSLTVQGEQLNANLGCNRLNGNWPQQGKPFGPLISTRMGCPAPIDQWEASLSQALTEADGYRIAHSRLQIFAGEAVVLEGYRPGDVHQWLSWDGEWSLTVLAGASEIHGLFGGRAPYLVLDLDRVQAHGNSGCNQFFATPTAAGEALQLAQAGATMVMCPEHLMQQEQLMMQHFANANRTVEVDGKLQWWQDETLLLEFVRSQ</sequence>
<keyword evidence="3" id="KW-1185">Reference proteome</keyword>
<reference evidence="3" key="1">
    <citation type="journal article" date="2019" name="Int. J. Syst. Evol. Microbiol.">
        <title>The Global Catalogue of Microorganisms (GCM) 10K type strain sequencing project: providing services to taxonomists for standard genome sequencing and annotation.</title>
        <authorList>
            <consortium name="The Broad Institute Genomics Platform"/>
            <consortium name="The Broad Institute Genome Sequencing Center for Infectious Disease"/>
            <person name="Wu L."/>
            <person name="Ma J."/>
        </authorList>
    </citation>
    <scope>NUCLEOTIDE SEQUENCE [LARGE SCALE GENOMIC DNA]</scope>
    <source>
        <strain evidence="3">JCM 18401</strain>
    </source>
</reference>
<dbReference type="InterPro" id="IPR005184">
    <property type="entry name" value="DUF306_Meta_HslJ"/>
</dbReference>
<comment type="caution">
    <text evidence="2">The sequence shown here is derived from an EMBL/GenBank/DDBJ whole genome shotgun (WGS) entry which is preliminary data.</text>
</comment>
<dbReference type="EMBL" id="BAABJZ010000087">
    <property type="protein sequence ID" value="GAA4891865.1"/>
    <property type="molecule type" value="Genomic_DNA"/>
</dbReference>
<accession>A0ABP9F287</accession>